<dbReference type="Gene3D" id="1.10.357.10">
    <property type="entry name" value="Tetracycline Repressor, domain 2"/>
    <property type="match status" value="1"/>
</dbReference>
<comment type="caution">
    <text evidence="4">The sequence shown here is derived from an EMBL/GenBank/DDBJ whole genome shotgun (WGS) entry which is preliminary data.</text>
</comment>
<protein>
    <submittedName>
        <fullName evidence="4">TetR/AcrR family transcriptional regulator</fullName>
    </submittedName>
</protein>
<evidence type="ECO:0000256" key="2">
    <source>
        <dbReference type="PROSITE-ProRule" id="PRU00335"/>
    </source>
</evidence>
<organism evidence="4 5">
    <name type="scientific">Reinekea marina</name>
    <dbReference type="NCBI Taxonomy" id="1310421"/>
    <lineage>
        <taxon>Bacteria</taxon>
        <taxon>Pseudomonadati</taxon>
        <taxon>Pseudomonadota</taxon>
        <taxon>Gammaproteobacteria</taxon>
        <taxon>Oceanospirillales</taxon>
        <taxon>Saccharospirillaceae</taxon>
        <taxon>Reinekea</taxon>
    </lineage>
</organism>
<dbReference type="Pfam" id="PF00440">
    <property type="entry name" value="TetR_N"/>
    <property type="match status" value="1"/>
</dbReference>
<dbReference type="PROSITE" id="PS01081">
    <property type="entry name" value="HTH_TETR_1"/>
    <property type="match status" value="1"/>
</dbReference>
<dbReference type="PANTHER" id="PTHR30055">
    <property type="entry name" value="HTH-TYPE TRANSCRIPTIONAL REGULATOR RUTR"/>
    <property type="match status" value="1"/>
</dbReference>
<dbReference type="PROSITE" id="PS50977">
    <property type="entry name" value="HTH_TETR_2"/>
    <property type="match status" value="1"/>
</dbReference>
<dbReference type="InterPro" id="IPR009057">
    <property type="entry name" value="Homeodomain-like_sf"/>
</dbReference>
<evidence type="ECO:0000313" key="4">
    <source>
        <dbReference type="EMBL" id="MFC3700838.1"/>
    </source>
</evidence>
<keyword evidence="1 2" id="KW-0238">DNA-binding</keyword>
<accession>A0ABV7WNJ3</accession>
<proteinExistence type="predicted"/>
<dbReference type="PRINTS" id="PR00455">
    <property type="entry name" value="HTHTETR"/>
</dbReference>
<dbReference type="InterPro" id="IPR050109">
    <property type="entry name" value="HTH-type_TetR-like_transc_reg"/>
</dbReference>
<dbReference type="InterPro" id="IPR001647">
    <property type="entry name" value="HTH_TetR"/>
</dbReference>
<gene>
    <name evidence="4" type="ORF">ACFOND_04225</name>
</gene>
<evidence type="ECO:0000313" key="5">
    <source>
        <dbReference type="Proteomes" id="UP001595710"/>
    </source>
</evidence>
<dbReference type="Proteomes" id="UP001595710">
    <property type="component" value="Unassembled WGS sequence"/>
</dbReference>
<feature type="domain" description="HTH tetR-type" evidence="3">
    <location>
        <begin position="4"/>
        <end position="64"/>
    </location>
</feature>
<name>A0ABV7WNJ3_9GAMM</name>
<reference evidence="5" key="1">
    <citation type="journal article" date="2019" name="Int. J. Syst. Evol. Microbiol.">
        <title>The Global Catalogue of Microorganisms (GCM) 10K type strain sequencing project: providing services to taxonomists for standard genome sequencing and annotation.</title>
        <authorList>
            <consortium name="The Broad Institute Genomics Platform"/>
            <consortium name="The Broad Institute Genome Sequencing Center for Infectious Disease"/>
            <person name="Wu L."/>
            <person name="Ma J."/>
        </authorList>
    </citation>
    <scope>NUCLEOTIDE SEQUENCE [LARGE SCALE GENOMIC DNA]</scope>
    <source>
        <strain evidence="5">CECT 8288</strain>
    </source>
</reference>
<dbReference type="SUPFAM" id="SSF46689">
    <property type="entry name" value="Homeodomain-like"/>
    <property type="match status" value="1"/>
</dbReference>
<sequence length="151" mass="17072">MAQPSKKDHIALSARPLFFEHGIKGTSVDMVVKASKVSKPTVYNHFPDKSALFYHVVSLWLAQQSAVSLTSSSEQALIEELQNAWLHSEAITFYRLIIGEGNRAVEATQLFKQHYDAVWRADLKDWCAQQGIDALRVEDKVSHYLLNKLMA</sequence>
<dbReference type="InterPro" id="IPR023772">
    <property type="entry name" value="DNA-bd_HTH_TetR-type_CS"/>
</dbReference>
<keyword evidence="5" id="KW-1185">Reference proteome</keyword>
<dbReference type="PANTHER" id="PTHR30055:SF146">
    <property type="entry name" value="HTH-TYPE TRANSCRIPTIONAL DUAL REGULATOR CECR"/>
    <property type="match status" value="1"/>
</dbReference>
<feature type="DNA-binding region" description="H-T-H motif" evidence="2">
    <location>
        <begin position="27"/>
        <end position="46"/>
    </location>
</feature>
<evidence type="ECO:0000259" key="3">
    <source>
        <dbReference type="PROSITE" id="PS50977"/>
    </source>
</evidence>
<dbReference type="RefSeq" id="WP_377362312.1">
    <property type="nucleotide sequence ID" value="NZ_JBHRYN010000007.1"/>
</dbReference>
<evidence type="ECO:0000256" key="1">
    <source>
        <dbReference type="ARBA" id="ARBA00023125"/>
    </source>
</evidence>
<dbReference type="EMBL" id="JBHRYN010000007">
    <property type="protein sequence ID" value="MFC3700838.1"/>
    <property type="molecule type" value="Genomic_DNA"/>
</dbReference>